<organism evidence="1 2">
    <name type="scientific">Enemella dayhoffiae</name>
    <dbReference type="NCBI Taxonomy" id="2016507"/>
    <lineage>
        <taxon>Bacteria</taxon>
        <taxon>Bacillati</taxon>
        <taxon>Actinomycetota</taxon>
        <taxon>Actinomycetes</taxon>
        <taxon>Propionibacteriales</taxon>
        <taxon>Propionibacteriaceae</taxon>
        <taxon>Enemella</taxon>
    </lineage>
</organism>
<keyword evidence="2" id="KW-1185">Reference proteome</keyword>
<accession>A0A255GTY4</accession>
<dbReference type="EMBL" id="NMVQ01000047">
    <property type="protein sequence ID" value="OYO16614.1"/>
    <property type="molecule type" value="Genomic_DNA"/>
</dbReference>
<reference evidence="1 2" key="1">
    <citation type="submission" date="2017-07" db="EMBL/GenBank/DDBJ databases">
        <title>Draft whole genome sequences of clinical Proprionibacteriaceae strains.</title>
        <authorList>
            <person name="Bernier A.-M."/>
            <person name="Bernard K."/>
            <person name="Domingo M.-C."/>
        </authorList>
    </citation>
    <scope>NUCLEOTIDE SEQUENCE [LARGE SCALE GENOMIC DNA]</scope>
    <source>
        <strain evidence="1 2">NML 130396</strain>
    </source>
</reference>
<name>A0A255GTY4_9ACTN</name>
<protein>
    <recommendedName>
        <fullName evidence="3">C2H2-type domain-containing protein</fullName>
    </recommendedName>
</protein>
<dbReference type="Proteomes" id="UP000216311">
    <property type="component" value="Unassembled WGS sequence"/>
</dbReference>
<evidence type="ECO:0000313" key="1">
    <source>
        <dbReference type="EMBL" id="OYO16614.1"/>
    </source>
</evidence>
<evidence type="ECO:0000313" key="2">
    <source>
        <dbReference type="Proteomes" id="UP000216311"/>
    </source>
</evidence>
<proteinExistence type="predicted"/>
<sequence length="59" mass="6736">MIPYICSGCGDRWWSESEFATHLCLCACQHLPEEHEDRPGHYPGACRACTCSAYIEEDR</sequence>
<dbReference type="AlphaFoldDB" id="A0A255GTY4"/>
<comment type="caution">
    <text evidence="1">The sequence shown here is derived from an EMBL/GenBank/DDBJ whole genome shotgun (WGS) entry which is preliminary data.</text>
</comment>
<gene>
    <name evidence="1" type="ORF">CGZ93_17800</name>
</gene>
<dbReference type="RefSeq" id="WP_094365501.1">
    <property type="nucleotide sequence ID" value="NZ_NMVQ01000047.1"/>
</dbReference>
<evidence type="ECO:0008006" key="3">
    <source>
        <dbReference type="Google" id="ProtNLM"/>
    </source>
</evidence>